<keyword evidence="5" id="KW-0597">Phosphoprotein</keyword>
<accession>A0ABS4NSZ3</accession>
<dbReference type="SUPFAM" id="SSF55874">
    <property type="entry name" value="ATPase domain of HSP90 chaperone/DNA topoisomerase II/histidine kinase"/>
    <property type="match status" value="1"/>
</dbReference>
<evidence type="ECO:0000256" key="1">
    <source>
        <dbReference type="ARBA" id="ARBA00000085"/>
    </source>
</evidence>
<protein>
    <recommendedName>
        <fullName evidence="3">histidine kinase</fullName>
        <ecNumber evidence="3">2.7.13.3</ecNumber>
    </recommendedName>
</protein>
<feature type="transmembrane region" description="Helical" evidence="14">
    <location>
        <begin position="12"/>
        <end position="34"/>
    </location>
</feature>
<dbReference type="Proteomes" id="UP000773462">
    <property type="component" value="Unassembled WGS sequence"/>
</dbReference>
<keyword evidence="9 17" id="KW-0418">Kinase</keyword>
<dbReference type="InterPro" id="IPR003660">
    <property type="entry name" value="HAMP_dom"/>
</dbReference>
<reference evidence="17 18" key="1">
    <citation type="submission" date="2021-03" db="EMBL/GenBank/DDBJ databases">
        <title>Genomic Encyclopedia of Type Strains, Phase IV (KMG-IV): sequencing the most valuable type-strain genomes for metagenomic binning, comparative biology and taxonomic classification.</title>
        <authorList>
            <person name="Goeker M."/>
        </authorList>
    </citation>
    <scope>NUCLEOTIDE SEQUENCE [LARGE SCALE GENOMIC DNA]</scope>
    <source>
        <strain evidence="17 18">DSM 101953</strain>
    </source>
</reference>
<evidence type="ECO:0000313" key="17">
    <source>
        <dbReference type="EMBL" id="MBP2113160.1"/>
    </source>
</evidence>
<sequence>MTIKRRLFISNILMIVIPVCISLFIAFVSVSLLFKVSKHDKQSPFYTGYDDLIQLSAGLLKNGEKQEQDELRRQIEEILKPGDMSLAVYDSSTRLISFNFKETPETEKLLQIVSAMDGQGFASTSNKEVYAEQIRVKGSTYTVTIIGRTSDYTDGQVTPAMVTFLILITLGIISAVFITNQFLTRFVFKRIKQPLDTLADGVHQIRDGNLDVRIHYGNKDEFAPVCEDFNDMAIRLKESQRLIQRQEESRKELLAGISHDLRSPLTSVRAYSEGLLDGVATTPESQKKYITMIKTKAEDIDRMVGKIFLFSKMDLGDYPYEPEVLEVDQELLSLIKVTAEEYREKGLDVVITALAADVYIYADPAQLSSIVFNILENSWKYKLKERVQVSIRTEVQGSDVFIYLEDNGPGVPENALDKLFDVFYRSDPSRNNPTKGSGLGLAITAKAVSRMGGSIQAQPSPAGGLCIIITLPVLDKGALL</sequence>
<dbReference type="SMART" id="SM00388">
    <property type="entry name" value="HisKA"/>
    <property type="match status" value="1"/>
</dbReference>
<evidence type="ECO:0000256" key="8">
    <source>
        <dbReference type="ARBA" id="ARBA00022741"/>
    </source>
</evidence>
<dbReference type="CDD" id="cd00082">
    <property type="entry name" value="HisKA"/>
    <property type="match status" value="1"/>
</dbReference>
<keyword evidence="10" id="KW-0067">ATP-binding</keyword>
<evidence type="ECO:0000256" key="14">
    <source>
        <dbReference type="SAM" id="Phobius"/>
    </source>
</evidence>
<dbReference type="InterPro" id="IPR005467">
    <property type="entry name" value="His_kinase_dom"/>
</dbReference>
<keyword evidence="6" id="KW-0808">Transferase</keyword>
<keyword evidence="11 14" id="KW-1133">Transmembrane helix</keyword>
<dbReference type="InterPro" id="IPR036890">
    <property type="entry name" value="HATPase_C_sf"/>
</dbReference>
<evidence type="ECO:0000256" key="10">
    <source>
        <dbReference type="ARBA" id="ARBA00022840"/>
    </source>
</evidence>
<evidence type="ECO:0000256" key="6">
    <source>
        <dbReference type="ARBA" id="ARBA00022679"/>
    </source>
</evidence>
<dbReference type="Gene3D" id="1.10.287.130">
    <property type="match status" value="1"/>
</dbReference>
<keyword evidence="4" id="KW-1003">Cell membrane</keyword>
<dbReference type="Pfam" id="PF02518">
    <property type="entry name" value="HATPase_c"/>
    <property type="match status" value="1"/>
</dbReference>
<dbReference type="InterPro" id="IPR003661">
    <property type="entry name" value="HisK_dim/P_dom"/>
</dbReference>
<evidence type="ECO:0000313" key="18">
    <source>
        <dbReference type="Proteomes" id="UP000773462"/>
    </source>
</evidence>
<evidence type="ECO:0000256" key="9">
    <source>
        <dbReference type="ARBA" id="ARBA00022777"/>
    </source>
</evidence>
<dbReference type="EMBL" id="JAGGLV010000010">
    <property type="protein sequence ID" value="MBP2113160.1"/>
    <property type="molecule type" value="Genomic_DNA"/>
</dbReference>
<dbReference type="PROSITE" id="PS50109">
    <property type="entry name" value="HIS_KIN"/>
    <property type="match status" value="1"/>
</dbReference>
<dbReference type="CDD" id="cd06225">
    <property type="entry name" value="HAMP"/>
    <property type="match status" value="1"/>
</dbReference>
<dbReference type="InterPro" id="IPR004358">
    <property type="entry name" value="Sig_transdc_His_kin-like_C"/>
</dbReference>
<comment type="caution">
    <text evidence="17">The sequence shown here is derived from an EMBL/GenBank/DDBJ whole genome shotgun (WGS) entry which is preliminary data.</text>
</comment>
<keyword evidence="7 14" id="KW-0812">Transmembrane</keyword>
<evidence type="ECO:0000259" key="15">
    <source>
        <dbReference type="PROSITE" id="PS50109"/>
    </source>
</evidence>
<keyword evidence="8" id="KW-0547">Nucleotide-binding</keyword>
<proteinExistence type="predicted"/>
<evidence type="ECO:0000256" key="5">
    <source>
        <dbReference type="ARBA" id="ARBA00022553"/>
    </source>
</evidence>
<evidence type="ECO:0000256" key="11">
    <source>
        <dbReference type="ARBA" id="ARBA00022989"/>
    </source>
</evidence>
<evidence type="ECO:0000259" key="16">
    <source>
        <dbReference type="PROSITE" id="PS50885"/>
    </source>
</evidence>
<dbReference type="PANTHER" id="PTHR45528">
    <property type="entry name" value="SENSOR HISTIDINE KINASE CPXA"/>
    <property type="match status" value="1"/>
</dbReference>
<dbReference type="SUPFAM" id="SSF158472">
    <property type="entry name" value="HAMP domain-like"/>
    <property type="match status" value="1"/>
</dbReference>
<keyword evidence="13 14" id="KW-0472">Membrane</keyword>
<comment type="catalytic activity">
    <reaction evidence="1">
        <text>ATP + protein L-histidine = ADP + protein N-phospho-L-histidine.</text>
        <dbReference type="EC" id="2.7.13.3"/>
    </reaction>
</comment>
<evidence type="ECO:0000256" key="12">
    <source>
        <dbReference type="ARBA" id="ARBA00023012"/>
    </source>
</evidence>
<dbReference type="Gene3D" id="3.30.565.10">
    <property type="entry name" value="Histidine kinase-like ATPase, C-terminal domain"/>
    <property type="match status" value="1"/>
</dbReference>
<feature type="domain" description="Histidine kinase" evidence="15">
    <location>
        <begin position="256"/>
        <end position="475"/>
    </location>
</feature>
<feature type="domain" description="HAMP" evidence="16">
    <location>
        <begin position="189"/>
        <end position="241"/>
    </location>
</feature>
<keyword evidence="12" id="KW-0902">Two-component regulatory system</keyword>
<evidence type="ECO:0000256" key="4">
    <source>
        <dbReference type="ARBA" id="ARBA00022475"/>
    </source>
</evidence>
<dbReference type="EC" id="2.7.13.3" evidence="3"/>
<evidence type="ECO:0000256" key="13">
    <source>
        <dbReference type="ARBA" id="ARBA00023136"/>
    </source>
</evidence>
<dbReference type="PRINTS" id="PR00344">
    <property type="entry name" value="BCTRLSENSOR"/>
</dbReference>
<dbReference type="InterPro" id="IPR036097">
    <property type="entry name" value="HisK_dim/P_sf"/>
</dbReference>
<gene>
    <name evidence="17" type="ORF">J2Z70_003319</name>
</gene>
<dbReference type="Pfam" id="PF00672">
    <property type="entry name" value="HAMP"/>
    <property type="match status" value="1"/>
</dbReference>
<evidence type="ECO:0000256" key="7">
    <source>
        <dbReference type="ARBA" id="ARBA00022692"/>
    </source>
</evidence>
<evidence type="ECO:0000256" key="3">
    <source>
        <dbReference type="ARBA" id="ARBA00012438"/>
    </source>
</evidence>
<dbReference type="SMART" id="SM00387">
    <property type="entry name" value="HATPase_c"/>
    <property type="match status" value="1"/>
</dbReference>
<dbReference type="SMART" id="SM00304">
    <property type="entry name" value="HAMP"/>
    <property type="match status" value="1"/>
</dbReference>
<dbReference type="RefSeq" id="WP_209874891.1">
    <property type="nucleotide sequence ID" value="NZ_JAGGLV010000010.1"/>
</dbReference>
<name>A0ABS4NSZ3_9BACL</name>
<keyword evidence="18" id="KW-1185">Reference proteome</keyword>
<dbReference type="PROSITE" id="PS50885">
    <property type="entry name" value="HAMP"/>
    <property type="match status" value="1"/>
</dbReference>
<dbReference type="InterPro" id="IPR050398">
    <property type="entry name" value="HssS/ArlS-like"/>
</dbReference>
<feature type="transmembrane region" description="Helical" evidence="14">
    <location>
        <begin position="160"/>
        <end position="183"/>
    </location>
</feature>
<dbReference type="PANTHER" id="PTHR45528:SF1">
    <property type="entry name" value="SENSOR HISTIDINE KINASE CPXA"/>
    <property type="match status" value="1"/>
</dbReference>
<comment type="subcellular location">
    <subcellularLocation>
        <location evidence="2">Cell membrane</location>
        <topology evidence="2">Multi-pass membrane protein</topology>
    </subcellularLocation>
</comment>
<dbReference type="InterPro" id="IPR003594">
    <property type="entry name" value="HATPase_dom"/>
</dbReference>
<evidence type="ECO:0000256" key="2">
    <source>
        <dbReference type="ARBA" id="ARBA00004651"/>
    </source>
</evidence>
<dbReference type="Pfam" id="PF00512">
    <property type="entry name" value="HisKA"/>
    <property type="match status" value="1"/>
</dbReference>
<organism evidence="17 18">
    <name type="scientific">Paenibacillus silagei</name>
    <dbReference type="NCBI Taxonomy" id="1670801"/>
    <lineage>
        <taxon>Bacteria</taxon>
        <taxon>Bacillati</taxon>
        <taxon>Bacillota</taxon>
        <taxon>Bacilli</taxon>
        <taxon>Bacillales</taxon>
        <taxon>Paenibacillaceae</taxon>
        <taxon>Paenibacillus</taxon>
    </lineage>
</organism>
<dbReference type="GO" id="GO:0016301">
    <property type="term" value="F:kinase activity"/>
    <property type="evidence" value="ECO:0007669"/>
    <property type="project" value="UniProtKB-KW"/>
</dbReference>
<dbReference type="Gene3D" id="6.10.340.10">
    <property type="match status" value="1"/>
</dbReference>
<dbReference type="SUPFAM" id="SSF47384">
    <property type="entry name" value="Homodimeric domain of signal transducing histidine kinase"/>
    <property type="match status" value="1"/>
</dbReference>